<accession>A0A2R4XQ35</accession>
<name>A0A2R4XQ35_9BURK</name>
<keyword evidence="3" id="KW-1185">Reference proteome</keyword>
<dbReference type="EMBL" id="CP028901">
    <property type="protein sequence ID" value="AWB35930.1"/>
    <property type="molecule type" value="Genomic_DNA"/>
</dbReference>
<dbReference type="OrthoDB" id="9809025at2"/>
<dbReference type="SUPFAM" id="SSF47336">
    <property type="entry name" value="ACP-like"/>
    <property type="match status" value="1"/>
</dbReference>
<dbReference type="Proteomes" id="UP000244571">
    <property type="component" value="Chromosome"/>
</dbReference>
<sequence>MAVFPTVQKTMADALGCDEEDIELDVSLIEGLDAESIDFLDMVFRLERAFKVKVPRGKIIEDVRGDMPVEEFEQNGVLTEKGLIRLKEYLSEIPDDRFSSPMRVDQIARLYTPETFCKMIIRAQRAAAR</sequence>
<evidence type="ECO:0000259" key="1">
    <source>
        <dbReference type="Pfam" id="PF00550"/>
    </source>
</evidence>
<feature type="domain" description="Carrier" evidence="1">
    <location>
        <begin position="6"/>
        <end position="60"/>
    </location>
</feature>
<dbReference type="KEGG" id="boz:DBV39_18790"/>
<evidence type="ECO:0000313" key="3">
    <source>
        <dbReference type="Proteomes" id="UP000244571"/>
    </source>
</evidence>
<reference evidence="2 3" key="1">
    <citation type="submission" date="2018-04" db="EMBL/GenBank/DDBJ databases">
        <title>Bordetella sp. HZ20 isolated from seawater.</title>
        <authorList>
            <person name="Sun C."/>
        </authorList>
    </citation>
    <scope>NUCLEOTIDE SEQUENCE [LARGE SCALE GENOMIC DNA]</scope>
    <source>
        <strain evidence="2 3">HZ20</strain>
    </source>
</reference>
<dbReference type="InterPro" id="IPR009081">
    <property type="entry name" value="PP-bd_ACP"/>
</dbReference>
<dbReference type="Gene3D" id="1.10.1200.10">
    <property type="entry name" value="ACP-like"/>
    <property type="match status" value="1"/>
</dbReference>
<dbReference type="Pfam" id="PF00550">
    <property type="entry name" value="PP-binding"/>
    <property type="match status" value="1"/>
</dbReference>
<proteinExistence type="predicted"/>
<dbReference type="InterPro" id="IPR036736">
    <property type="entry name" value="ACP-like_sf"/>
</dbReference>
<gene>
    <name evidence="2" type="ORF">DBV39_18790</name>
</gene>
<protein>
    <submittedName>
        <fullName evidence="2">Acyl carrier protein</fullName>
    </submittedName>
</protein>
<evidence type="ECO:0000313" key="2">
    <source>
        <dbReference type="EMBL" id="AWB35930.1"/>
    </source>
</evidence>
<organism evidence="2 3">
    <name type="scientific">Orrella marina</name>
    <dbReference type="NCBI Taxonomy" id="2163011"/>
    <lineage>
        <taxon>Bacteria</taxon>
        <taxon>Pseudomonadati</taxon>
        <taxon>Pseudomonadota</taxon>
        <taxon>Betaproteobacteria</taxon>
        <taxon>Burkholderiales</taxon>
        <taxon>Alcaligenaceae</taxon>
        <taxon>Orrella</taxon>
    </lineage>
</organism>
<dbReference type="AlphaFoldDB" id="A0A2R4XQ35"/>